<dbReference type="Pfam" id="PF01699">
    <property type="entry name" value="Na_Ca_ex"/>
    <property type="match status" value="2"/>
</dbReference>
<organism evidence="21">
    <name type="scientific">Leptocylindrus danicus</name>
    <dbReference type="NCBI Taxonomy" id="163516"/>
    <lineage>
        <taxon>Eukaryota</taxon>
        <taxon>Sar</taxon>
        <taxon>Stramenopiles</taxon>
        <taxon>Ochrophyta</taxon>
        <taxon>Bacillariophyta</taxon>
        <taxon>Coscinodiscophyceae</taxon>
        <taxon>Chaetocerotophycidae</taxon>
        <taxon>Leptocylindrales</taxon>
        <taxon>Leptocylindraceae</taxon>
        <taxon>Leptocylindrus</taxon>
    </lineage>
</organism>
<keyword evidence="12" id="KW-0769">Symport</keyword>
<keyword evidence="10" id="KW-0677">Repeat</keyword>
<feature type="domain" description="EF-hand" evidence="20">
    <location>
        <begin position="351"/>
        <end position="385"/>
    </location>
</feature>
<dbReference type="Pfam" id="PF13499">
    <property type="entry name" value="EF-hand_7"/>
    <property type="match status" value="2"/>
</dbReference>
<dbReference type="CDD" id="cd00051">
    <property type="entry name" value="EFh"/>
    <property type="match status" value="1"/>
</dbReference>
<dbReference type="FunFam" id="1.20.1420.30:FF:000009">
    <property type="entry name" value="sodium/potassium/calcium exchanger 5 isoform X2"/>
    <property type="match status" value="1"/>
</dbReference>
<dbReference type="Gene3D" id="1.10.238.10">
    <property type="entry name" value="EF-hand"/>
    <property type="match status" value="2"/>
</dbReference>
<dbReference type="FunFam" id="1.20.1420.30:FF:000004">
    <property type="entry name" value="Sodium/potassium/calcium exchanger 2 isoform 1"/>
    <property type="match status" value="1"/>
</dbReference>
<dbReference type="AlphaFoldDB" id="A0A7S2NUA6"/>
<comment type="similarity">
    <text evidence="2">Belongs to the centrin family.</text>
</comment>
<dbReference type="SUPFAM" id="SSF47473">
    <property type="entry name" value="EF-hand"/>
    <property type="match status" value="1"/>
</dbReference>
<dbReference type="InterPro" id="IPR002048">
    <property type="entry name" value="EF_hand_dom"/>
</dbReference>
<keyword evidence="17 19" id="KW-0472">Membrane</keyword>
<evidence type="ECO:0000256" key="13">
    <source>
        <dbReference type="ARBA" id="ARBA00022958"/>
    </source>
</evidence>
<dbReference type="InterPro" id="IPR004837">
    <property type="entry name" value="NaCa_Exmemb"/>
</dbReference>
<dbReference type="PANTHER" id="PTHR10846">
    <property type="entry name" value="SODIUM/POTASSIUM/CALCIUM EXCHANGER"/>
    <property type="match status" value="1"/>
</dbReference>
<feature type="transmembrane region" description="Helical" evidence="19">
    <location>
        <begin position="620"/>
        <end position="640"/>
    </location>
</feature>
<keyword evidence="6" id="KW-0633">Potassium transport</keyword>
<evidence type="ECO:0000256" key="14">
    <source>
        <dbReference type="ARBA" id="ARBA00022989"/>
    </source>
</evidence>
<keyword evidence="9" id="KW-0732">Signal</keyword>
<evidence type="ECO:0000256" key="8">
    <source>
        <dbReference type="ARBA" id="ARBA00022692"/>
    </source>
</evidence>
<keyword evidence="14 19" id="KW-1133">Transmembrane helix</keyword>
<evidence type="ECO:0000256" key="19">
    <source>
        <dbReference type="SAM" id="Phobius"/>
    </source>
</evidence>
<evidence type="ECO:0000256" key="17">
    <source>
        <dbReference type="ARBA" id="ARBA00023136"/>
    </source>
</evidence>
<feature type="domain" description="EF-hand" evidence="20">
    <location>
        <begin position="315"/>
        <end position="350"/>
    </location>
</feature>
<dbReference type="PROSITE" id="PS00018">
    <property type="entry name" value="EF_HAND_1"/>
    <property type="match status" value="2"/>
</dbReference>
<keyword evidence="15" id="KW-0915">Sodium</keyword>
<feature type="transmembrane region" description="Helical" evidence="19">
    <location>
        <begin position="647"/>
        <end position="667"/>
    </location>
</feature>
<keyword evidence="11" id="KW-0106">Calcium</keyword>
<evidence type="ECO:0000256" key="1">
    <source>
        <dbReference type="ARBA" id="ARBA00004141"/>
    </source>
</evidence>
<dbReference type="PANTHER" id="PTHR10846:SF73">
    <property type="entry name" value="SODIUM_CALCIUM EXCHANGER MEMBRANE REGION DOMAIN-CONTAINING PROTEIN"/>
    <property type="match status" value="1"/>
</dbReference>
<feature type="transmembrane region" description="Helical" evidence="19">
    <location>
        <begin position="233"/>
        <end position="252"/>
    </location>
</feature>
<dbReference type="InterPro" id="IPR011992">
    <property type="entry name" value="EF-hand-dom_pair"/>
</dbReference>
<evidence type="ECO:0000256" key="2">
    <source>
        <dbReference type="ARBA" id="ARBA00005253"/>
    </source>
</evidence>
<reference evidence="21" key="1">
    <citation type="submission" date="2021-01" db="EMBL/GenBank/DDBJ databases">
        <authorList>
            <person name="Corre E."/>
            <person name="Pelletier E."/>
            <person name="Niang G."/>
            <person name="Scheremetjew M."/>
            <person name="Finn R."/>
            <person name="Kale V."/>
            <person name="Holt S."/>
            <person name="Cochrane G."/>
            <person name="Meng A."/>
            <person name="Brown T."/>
            <person name="Cohen L."/>
        </authorList>
    </citation>
    <scope>NUCLEOTIDE SEQUENCE</scope>
    <source>
        <strain evidence="21">B650</strain>
    </source>
</reference>
<comment type="similarity">
    <text evidence="3">Belongs to the Ca(2+):cation antiporter (CaCA) (TC 2.A.19) family. SLC24A subfamily.</text>
</comment>
<keyword evidence="16" id="KW-0406">Ion transport</keyword>
<dbReference type="NCBIfam" id="TIGR00367">
    <property type="entry name" value="calcium/sodium antiporter"/>
    <property type="match status" value="1"/>
</dbReference>
<dbReference type="Gene3D" id="1.20.1420.30">
    <property type="entry name" value="NCX, central ion-binding region"/>
    <property type="match status" value="2"/>
</dbReference>
<dbReference type="InterPro" id="IPR044880">
    <property type="entry name" value="NCX_ion-bd_dom_sf"/>
</dbReference>
<feature type="transmembrane region" description="Helical" evidence="19">
    <location>
        <begin position="175"/>
        <end position="198"/>
    </location>
</feature>
<dbReference type="GO" id="GO:0005262">
    <property type="term" value="F:calcium channel activity"/>
    <property type="evidence" value="ECO:0007669"/>
    <property type="project" value="TreeGrafter"/>
</dbReference>
<evidence type="ECO:0000259" key="20">
    <source>
        <dbReference type="PROSITE" id="PS50222"/>
    </source>
</evidence>
<feature type="transmembrane region" description="Helical" evidence="19">
    <location>
        <begin position="38"/>
        <end position="59"/>
    </location>
</feature>
<evidence type="ECO:0000256" key="3">
    <source>
        <dbReference type="ARBA" id="ARBA00005364"/>
    </source>
</evidence>
<sequence length="673" mass="74619">MMKLEQELPSCDTSLKQYPRNNNHVVAVNFCKKHTVRAICRTILLIGIVVGTTAYGALYEKEDVRTSSMQQVSRLLEDADNDVASDNGCDNITKLDSNVLLIPYVAGVVYMFLAIAIVCDEFFVPALEELASENYMNLSMDVAGATLMAAGGSAPELFTSLIGTFQESEVGFGTIVGSAVFNVLFVIGMCAIFSLEVLSLTWWPLARDCFCYSIGLCVLAIFCGHISPGTIELWEALVLFSLYLCYVLVMKYSDRMHQWVLKGSNRKVFDVDDASNGRKEECKDRRTSSFRVGLMKLIMGRSSILERAGIELVSKLHGDVETIFESVDESGDGFIDAKELSNLFTKLNCPQTEKGVIEALKELDLNGDGQVDLIEFSKWYERSESRIRSRLKQTFDIFDVDKSGTIDKSEMRDFLNNLTCTIEEGDVMVAINDISTGLSDQITYEELETWYLSKWNKRETEDSDEDGPVSENLKPPKDGGLFDYVKWAIAWPIVAVLCLTVPDVRQPGQDRYCLASFLMSIIWIGCFTYVMVRGAEVIGNTLGIPMIVMGLVFLAAGTSVPDLLSSVIVARMGEGDMAVSSSLGSNIFDITVGLPVPWIIYCLWPSKPNTISIETDGIDVSILVLLGMLVCIIVAIHLHGWKMTKSLGAIMFILYFVYLAVAVMRQLPFTTCT</sequence>
<keyword evidence="8 19" id="KW-0812">Transmembrane</keyword>
<feature type="transmembrane region" description="Helical" evidence="19">
    <location>
        <begin position="101"/>
        <end position="123"/>
    </location>
</feature>
<feature type="transmembrane region" description="Helical" evidence="19">
    <location>
        <begin position="544"/>
        <end position="570"/>
    </location>
</feature>
<dbReference type="GO" id="GO:0043226">
    <property type="term" value="C:organelle"/>
    <property type="evidence" value="ECO:0007669"/>
    <property type="project" value="UniProtKB-ARBA"/>
</dbReference>
<evidence type="ECO:0000256" key="7">
    <source>
        <dbReference type="ARBA" id="ARBA00022568"/>
    </source>
</evidence>
<keyword evidence="18" id="KW-0739">Sodium transport</keyword>
<dbReference type="InterPro" id="IPR004481">
    <property type="entry name" value="K/Na/Ca-exchanger"/>
</dbReference>
<evidence type="ECO:0000256" key="11">
    <source>
        <dbReference type="ARBA" id="ARBA00022837"/>
    </source>
</evidence>
<keyword evidence="7" id="KW-0109">Calcium transport</keyword>
<evidence type="ECO:0000256" key="5">
    <source>
        <dbReference type="ARBA" id="ARBA00022449"/>
    </source>
</evidence>
<dbReference type="SMART" id="SM00054">
    <property type="entry name" value="EFh"/>
    <property type="match status" value="3"/>
</dbReference>
<dbReference type="GO" id="GO:0005886">
    <property type="term" value="C:plasma membrane"/>
    <property type="evidence" value="ECO:0007669"/>
    <property type="project" value="TreeGrafter"/>
</dbReference>
<evidence type="ECO:0000313" key="21">
    <source>
        <dbReference type="EMBL" id="CAD9558634.1"/>
    </source>
</evidence>
<dbReference type="GO" id="GO:0005509">
    <property type="term" value="F:calcium ion binding"/>
    <property type="evidence" value="ECO:0007669"/>
    <property type="project" value="InterPro"/>
</dbReference>
<dbReference type="GO" id="GO:0015293">
    <property type="term" value="F:symporter activity"/>
    <property type="evidence" value="ECO:0007669"/>
    <property type="project" value="UniProtKB-KW"/>
</dbReference>
<protein>
    <recommendedName>
        <fullName evidence="20">EF-hand domain-containing protein</fullName>
    </recommendedName>
</protein>
<keyword evidence="4" id="KW-0813">Transport</keyword>
<feature type="transmembrane region" description="Helical" evidence="19">
    <location>
        <begin position="210"/>
        <end position="227"/>
    </location>
</feature>
<dbReference type="EMBL" id="HBGY01002585">
    <property type="protein sequence ID" value="CAD9558634.1"/>
    <property type="molecule type" value="Transcribed_RNA"/>
</dbReference>
<dbReference type="InterPro" id="IPR018247">
    <property type="entry name" value="EF_Hand_1_Ca_BS"/>
</dbReference>
<evidence type="ECO:0000256" key="18">
    <source>
        <dbReference type="ARBA" id="ARBA00023201"/>
    </source>
</evidence>
<proteinExistence type="inferred from homology"/>
<name>A0A7S2NUA6_9STRA</name>
<comment type="subcellular location">
    <subcellularLocation>
        <location evidence="1">Membrane</location>
        <topology evidence="1">Multi-pass membrane protein</topology>
    </subcellularLocation>
</comment>
<dbReference type="GO" id="GO:0008273">
    <property type="term" value="F:calcium, potassium:sodium antiporter activity"/>
    <property type="evidence" value="ECO:0007669"/>
    <property type="project" value="TreeGrafter"/>
</dbReference>
<evidence type="ECO:0000256" key="9">
    <source>
        <dbReference type="ARBA" id="ARBA00022729"/>
    </source>
</evidence>
<dbReference type="PROSITE" id="PS50222">
    <property type="entry name" value="EF_HAND_2"/>
    <property type="match status" value="3"/>
</dbReference>
<evidence type="ECO:0000256" key="15">
    <source>
        <dbReference type="ARBA" id="ARBA00023053"/>
    </source>
</evidence>
<evidence type="ECO:0000256" key="16">
    <source>
        <dbReference type="ARBA" id="ARBA00023065"/>
    </source>
</evidence>
<evidence type="ECO:0000256" key="12">
    <source>
        <dbReference type="ARBA" id="ARBA00022847"/>
    </source>
</evidence>
<evidence type="ECO:0000256" key="10">
    <source>
        <dbReference type="ARBA" id="ARBA00022737"/>
    </source>
</evidence>
<dbReference type="GO" id="GO:0006874">
    <property type="term" value="P:intracellular calcium ion homeostasis"/>
    <property type="evidence" value="ECO:0007669"/>
    <property type="project" value="TreeGrafter"/>
</dbReference>
<gene>
    <name evidence="21" type="ORF">LDAN0321_LOCUS1692</name>
</gene>
<feature type="domain" description="EF-hand" evidence="20">
    <location>
        <begin position="386"/>
        <end position="421"/>
    </location>
</feature>
<dbReference type="FunFam" id="1.10.238.10:FF:000178">
    <property type="entry name" value="Calmodulin-2 A"/>
    <property type="match status" value="1"/>
</dbReference>
<keyword evidence="5" id="KW-0050">Antiport</keyword>
<accession>A0A7S2NUA6</accession>
<keyword evidence="13" id="KW-0630">Potassium</keyword>
<evidence type="ECO:0000256" key="6">
    <source>
        <dbReference type="ARBA" id="ARBA00022538"/>
    </source>
</evidence>
<evidence type="ECO:0000256" key="4">
    <source>
        <dbReference type="ARBA" id="ARBA00022448"/>
    </source>
</evidence>
<feature type="transmembrane region" description="Helical" evidence="19">
    <location>
        <begin position="582"/>
        <end position="600"/>
    </location>
</feature>
<feature type="transmembrane region" description="Helical" evidence="19">
    <location>
        <begin position="512"/>
        <end position="532"/>
    </location>
</feature>